<comment type="caution">
    <text evidence="1">The sequence shown here is derived from an EMBL/GenBank/DDBJ whole genome shotgun (WGS) entry which is preliminary data.</text>
</comment>
<name>A0ABS0ED59_9FLAO</name>
<gene>
    <name evidence="1" type="ORF">ITJ86_00635</name>
</gene>
<sequence>MSLKKITVFSLFCLLLLNFQCDEDDLSTKSCGLVVVSNNETYDNAESEHYDVLDVNLYGHCLVFNISSSGCDGSSWDLSLIDSENIAESMPPQRYLKLTLTNNEDCLTVIEKTEPFNLTQLQVDGSNEVLLNIEGLSEPILYVY</sequence>
<protein>
    <recommendedName>
        <fullName evidence="3">Lipocalin-like domain-containing protein</fullName>
    </recommendedName>
</protein>
<accession>A0ABS0ED59</accession>
<keyword evidence="2" id="KW-1185">Reference proteome</keyword>
<organism evidence="1 2">
    <name type="scientific">Winogradskyella marina</name>
    <dbReference type="NCBI Taxonomy" id="2785530"/>
    <lineage>
        <taxon>Bacteria</taxon>
        <taxon>Pseudomonadati</taxon>
        <taxon>Bacteroidota</taxon>
        <taxon>Flavobacteriia</taxon>
        <taxon>Flavobacteriales</taxon>
        <taxon>Flavobacteriaceae</taxon>
        <taxon>Winogradskyella</taxon>
    </lineage>
</organism>
<dbReference type="RefSeq" id="WP_195869667.1">
    <property type="nucleotide sequence ID" value="NZ_JADOET010000001.1"/>
</dbReference>
<reference evidence="1 2" key="1">
    <citation type="submission" date="2020-11" db="EMBL/GenBank/DDBJ databases">
        <title>Winogradskyella marina sp. nov., isolated from marine sediment.</title>
        <authorList>
            <person name="Bo J."/>
            <person name="Wang S."/>
            <person name="Song X."/>
            <person name="Du Z."/>
        </authorList>
    </citation>
    <scope>NUCLEOTIDE SEQUENCE [LARGE SCALE GENOMIC DNA]</scope>
    <source>
        <strain evidence="1 2">F6397</strain>
    </source>
</reference>
<evidence type="ECO:0000313" key="2">
    <source>
        <dbReference type="Proteomes" id="UP000611215"/>
    </source>
</evidence>
<dbReference type="Proteomes" id="UP000611215">
    <property type="component" value="Unassembled WGS sequence"/>
</dbReference>
<dbReference type="EMBL" id="JADOET010000001">
    <property type="protein sequence ID" value="MBF8148379.1"/>
    <property type="molecule type" value="Genomic_DNA"/>
</dbReference>
<evidence type="ECO:0000313" key="1">
    <source>
        <dbReference type="EMBL" id="MBF8148379.1"/>
    </source>
</evidence>
<proteinExistence type="predicted"/>
<evidence type="ECO:0008006" key="3">
    <source>
        <dbReference type="Google" id="ProtNLM"/>
    </source>
</evidence>